<evidence type="ECO:0000259" key="1">
    <source>
        <dbReference type="Pfam" id="PF01551"/>
    </source>
</evidence>
<proteinExistence type="predicted"/>
<dbReference type="PROSITE" id="PS51257">
    <property type="entry name" value="PROKAR_LIPOPROTEIN"/>
    <property type="match status" value="1"/>
</dbReference>
<dbReference type="InterPro" id="IPR016047">
    <property type="entry name" value="M23ase_b-sheet_dom"/>
</dbReference>
<gene>
    <name evidence="2" type="ORF">DAY19_14265</name>
</gene>
<comment type="caution">
    <text evidence="2">The sequence shown here is derived from an EMBL/GenBank/DDBJ whole genome shotgun (WGS) entry which is preliminary data.</text>
</comment>
<evidence type="ECO:0000313" key="3">
    <source>
        <dbReference type="Proteomes" id="UP000443582"/>
    </source>
</evidence>
<sequence>MRHNTTFFLFSFLLFLCSCAGLKPLPKLGTYDVEQRIAYPGKVNKIILDLPSLGEEFHILCGDKRLSHEIKNGKITAFYAPRYWYFETKDGEKTDAPSNVHCYLKSKVYGSEVQYHFTTFNIRPFDYKKSYIKVAKKHVDLSPEAVERWKREVKLQSEAYASAVTDRSLTDKEFIRPLNSKITAVYGNRRVFNDKKNSWHSGTDMRARRPTPIKASNDGKVILVEDLFFNGKAVFIDHGAGVITMYCHLSEFKVKTGDTVKRGQIIALSGNTGRSSAPHLHWGVRVQGNWVDGLQFLKEQKKQLNPQAYKMPSEKEGMN</sequence>
<protein>
    <submittedName>
        <fullName evidence="2">M23 family metallopeptidase</fullName>
    </submittedName>
</protein>
<keyword evidence="3" id="KW-1185">Reference proteome</keyword>
<name>A0ABY0IF59_9BACT</name>
<dbReference type="InterPro" id="IPR011055">
    <property type="entry name" value="Dup_hybrid_motif"/>
</dbReference>
<dbReference type="PANTHER" id="PTHR21666">
    <property type="entry name" value="PEPTIDASE-RELATED"/>
    <property type="match status" value="1"/>
</dbReference>
<dbReference type="Gene3D" id="2.70.70.10">
    <property type="entry name" value="Glucose Permease (Domain IIA)"/>
    <property type="match status" value="1"/>
</dbReference>
<organism evidence="2 3">
    <name type="scientific">Halobacteriovorax vibrionivorans</name>
    <dbReference type="NCBI Taxonomy" id="2152716"/>
    <lineage>
        <taxon>Bacteria</taxon>
        <taxon>Pseudomonadati</taxon>
        <taxon>Bdellovibrionota</taxon>
        <taxon>Bacteriovoracia</taxon>
        <taxon>Bacteriovoracales</taxon>
        <taxon>Halobacteriovoraceae</taxon>
        <taxon>Halobacteriovorax</taxon>
    </lineage>
</organism>
<dbReference type="Pfam" id="PF01551">
    <property type="entry name" value="Peptidase_M23"/>
    <property type="match status" value="1"/>
</dbReference>
<dbReference type="SUPFAM" id="SSF51261">
    <property type="entry name" value="Duplicated hybrid motif"/>
    <property type="match status" value="1"/>
</dbReference>
<dbReference type="RefSeq" id="WP_115363656.1">
    <property type="nucleotide sequence ID" value="NZ_QDKL01000003.1"/>
</dbReference>
<feature type="domain" description="M23ase beta-sheet core" evidence="1">
    <location>
        <begin position="200"/>
        <end position="292"/>
    </location>
</feature>
<evidence type="ECO:0000313" key="2">
    <source>
        <dbReference type="EMBL" id="RZF21140.1"/>
    </source>
</evidence>
<dbReference type="CDD" id="cd12797">
    <property type="entry name" value="M23_peptidase"/>
    <property type="match status" value="1"/>
</dbReference>
<dbReference type="EMBL" id="QDKL01000003">
    <property type="protein sequence ID" value="RZF21140.1"/>
    <property type="molecule type" value="Genomic_DNA"/>
</dbReference>
<dbReference type="InterPro" id="IPR050570">
    <property type="entry name" value="Cell_wall_metabolism_enzyme"/>
</dbReference>
<reference evidence="3" key="1">
    <citation type="journal article" date="2019" name="Int. J. Syst. Evol. Microbiol.">
        <title>Halobacteriovorax valvorus sp. nov., a novel prokaryotic predator isolated from coastal seawater of China.</title>
        <authorList>
            <person name="Chen M.-X."/>
        </authorList>
    </citation>
    <scope>NUCLEOTIDE SEQUENCE [LARGE SCALE GENOMIC DNA]</scope>
    <source>
        <strain evidence="3">BL9</strain>
    </source>
</reference>
<accession>A0ABY0IF59</accession>
<dbReference type="PANTHER" id="PTHR21666:SF270">
    <property type="entry name" value="MUREIN HYDROLASE ACTIVATOR ENVC"/>
    <property type="match status" value="1"/>
</dbReference>
<dbReference type="Proteomes" id="UP000443582">
    <property type="component" value="Unassembled WGS sequence"/>
</dbReference>